<dbReference type="Pfam" id="PF11924">
    <property type="entry name" value="IAT_beta"/>
    <property type="match status" value="1"/>
</dbReference>
<keyword evidence="5" id="KW-0732">Signal</keyword>
<evidence type="ECO:0008006" key="11">
    <source>
        <dbReference type="Google" id="ProtNLM"/>
    </source>
</evidence>
<dbReference type="InterPro" id="IPR007742">
    <property type="entry name" value="NosD_dom"/>
</dbReference>
<feature type="domain" description="Periplasmic copper-binding protein NosD beta helix" evidence="6">
    <location>
        <begin position="474"/>
        <end position="637"/>
    </location>
</feature>
<dbReference type="Proteomes" id="UP000316855">
    <property type="component" value="Chromosome"/>
</dbReference>
<dbReference type="Pfam" id="PF05048">
    <property type="entry name" value="NosD"/>
    <property type="match status" value="1"/>
</dbReference>
<feature type="chain" id="PRO_5021795933" description="Right handed beta helix domain-containing protein" evidence="5">
    <location>
        <begin position="29"/>
        <end position="857"/>
    </location>
</feature>
<dbReference type="PANTHER" id="PTHR22990">
    <property type="entry name" value="F-BOX ONLY PROTEIN"/>
    <property type="match status" value="1"/>
</dbReference>
<name>A0A517VHX6_9PLAN</name>
<dbReference type="KEGG" id="gax:Pan161_42870"/>
<sequence length="857" mass="91446" precursor="true">MHTRSLRRLLILLLLTGMGSLFSSFSYAQDPVPDYQPEWFQEEDYLYRAYFDFTGQAGGVNDNGQGLLFIPLAQDEECLFFADLRGNIFDDSSAEGNFGLAYRRMVNDQWIAGMYGFYDVRRSQYSNIFRQGSFGFELLSIEWDFRVNGYVPSLKQQRVDSLNTAYLSGNNIVMRAGEERAYWGTDFEVGRLLKSFPESNLDAELRGYVGGYYFDNSAPGFKEMTGPRARVEYRMFDLPWLGNGSRVVLAGQYQYDEVRGSQGTGLLTVRIPLPGNGDSQKLSRFQRRMVNPIVRDLDIVLNQTRGPEECARLQLTGQELKDLTFIDGDTANAEAVFSAAGTDSVVLFDGSKGTINTSTGFVFNDGQLALAGGNSVNVVGCNSGAVASFSYGAQPTVNGSLTSIDVFTMADRSSIVGMNITGGENGIYGNNLSGFTINRNTISGADEDGVHLDGDINGTITDNTFTGNGVTGYNDGLEVQNFTGGTISGNVSRNNGYGYYIENEISGGTISNNIAENNLNDGFYITKMSGGSITGNTSKNNGDDGFYFDDVMTGGVFSDNIASNNGEFGFDFDGVNGGTISGNQALDNGYAGFAFYDDINGGTISDNIAERNDVGFYFDDDINGGTITGNIASNNRYDGFYFRDEISGGTFSNNTATENGDDGFDFDDFDGGTISNNIATGNGVNGIAFYGEVSGGTFSGNTATGNQDNGIKFGDTVSGGTISNNLASGNVDDGFDFEDITGGFITGNTATGNQDVGFDFDDIVSGGTISNNIASGNQGYGFDFIAPIQGGTISNNTASSNSKSGYFVNIFGGGNTASFSNNSAIDNALKGYDVRTGTPQSGVGTNTGSGNASDNNY</sequence>
<dbReference type="InterPro" id="IPR006626">
    <property type="entry name" value="PbH1"/>
</dbReference>
<dbReference type="InterPro" id="IPR012334">
    <property type="entry name" value="Pectin_lyas_fold"/>
</dbReference>
<dbReference type="PANTHER" id="PTHR22990:SF15">
    <property type="entry name" value="F-BOX ONLY PROTEIN 10"/>
    <property type="match status" value="1"/>
</dbReference>
<feature type="signal peptide" evidence="5">
    <location>
        <begin position="1"/>
        <end position="28"/>
    </location>
</feature>
<organism evidence="9 10">
    <name type="scientific">Gimesia algae</name>
    <dbReference type="NCBI Taxonomy" id="2527971"/>
    <lineage>
        <taxon>Bacteria</taxon>
        <taxon>Pseudomonadati</taxon>
        <taxon>Planctomycetota</taxon>
        <taxon>Planctomycetia</taxon>
        <taxon>Planctomycetales</taxon>
        <taxon>Planctomycetaceae</taxon>
        <taxon>Gimesia</taxon>
    </lineage>
</organism>
<evidence type="ECO:0000259" key="7">
    <source>
        <dbReference type="Pfam" id="PF11924"/>
    </source>
</evidence>
<accession>A0A517VHX6</accession>
<evidence type="ECO:0000259" key="8">
    <source>
        <dbReference type="Pfam" id="PF13229"/>
    </source>
</evidence>
<dbReference type="InterPro" id="IPR051550">
    <property type="entry name" value="SCF-Subunits/Alg-Epimerases"/>
</dbReference>
<gene>
    <name evidence="9" type="ORF">Pan161_42870</name>
</gene>
<keyword evidence="2" id="KW-0677">Repeat</keyword>
<dbReference type="InterPro" id="IPR011050">
    <property type="entry name" value="Pectin_lyase_fold/virulence"/>
</dbReference>
<evidence type="ECO:0000256" key="1">
    <source>
        <dbReference type="ARBA" id="ARBA00004906"/>
    </source>
</evidence>
<dbReference type="InterPro" id="IPR038177">
    <property type="entry name" value="IAT_beta_sf"/>
</dbReference>
<evidence type="ECO:0000256" key="2">
    <source>
        <dbReference type="ARBA" id="ARBA00022737"/>
    </source>
</evidence>
<evidence type="ECO:0000313" key="9">
    <source>
        <dbReference type="EMBL" id="QDT92619.1"/>
    </source>
</evidence>
<dbReference type="InterPro" id="IPR024519">
    <property type="entry name" value="IAT_beta"/>
</dbReference>
<feature type="domain" description="Inverse autotransporter beta-domain" evidence="7">
    <location>
        <begin position="62"/>
        <end position="210"/>
    </location>
</feature>
<evidence type="ECO:0000256" key="3">
    <source>
        <dbReference type="ARBA" id="ARBA00022786"/>
    </source>
</evidence>
<dbReference type="Pfam" id="PF13229">
    <property type="entry name" value="Beta_helix"/>
    <property type="match status" value="1"/>
</dbReference>
<keyword evidence="10" id="KW-1185">Reference proteome</keyword>
<reference evidence="9 10" key="1">
    <citation type="submission" date="2019-02" db="EMBL/GenBank/DDBJ databases">
        <title>Deep-cultivation of Planctomycetes and their phenomic and genomic characterization uncovers novel biology.</title>
        <authorList>
            <person name="Wiegand S."/>
            <person name="Jogler M."/>
            <person name="Boedeker C."/>
            <person name="Pinto D."/>
            <person name="Vollmers J."/>
            <person name="Rivas-Marin E."/>
            <person name="Kohn T."/>
            <person name="Peeters S.H."/>
            <person name="Heuer A."/>
            <person name="Rast P."/>
            <person name="Oberbeckmann S."/>
            <person name="Bunk B."/>
            <person name="Jeske O."/>
            <person name="Meyerdierks A."/>
            <person name="Storesund J.E."/>
            <person name="Kallscheuer N."/>
            <person name="Luecker S."/>
            <person name="Lage O.M."/>
            <person name="Pohl T."/>
            <person name="Merkel B.J."/>
            <person name="Hornburger P."/>
            <person name="Mueller R.-W."/>
            <person name="Bruemmer F."/>
            <person name="Labrenz M."/>
            <person name="Spormann A.M."/>
            <person name="Op den Camp H."/>
            <person name="Overmann J."/>
            <person name="Amann R."/>
            <person name="Jetten M.S.M."/>
            <person name="Mascher T."/>
            <person name="Medema M.H."/>
            <person name="Devos D.P."/>
            <person name="Kaster A.-K."/>
            <person name="Ovreas L."/>
            <person name="Rohde M."/>
            <person name="Galperin M.Y."/>
            <person name="Jogler C."/>
        </authorList>
    </citation>
    <scope>NUCLEOTIDE SEQUENCE [LARGE SCALE GENOMIC DNA]</scope>
    <source>
        <strain evidence="9 10">Pan161</strain>
    </source>
</reference>
<comment type="pathway">
    <text evidence="1">Protein modification; protein ubiquitination.</text>
</comment>
<dbReference type="SMART" id="SM00710">
    <property type="entry name" value="PbH1"/>
    <property type="match status" value="17"/>
</dbReference>
<evidence type="ECO:0000313" key="10">
    <source>
        <dbReference type="Proteomes" id="UP000316855"/>
    </source>
</evidence>
<dbReference type="EMBL" id="CP036343">
    <property type="protein sequence ID" value="QDT92619.1"/>
    <property type="molecule type" value="Genomic_DNA"/>
</dbReference>
<dbReference type="Gene3D" id="2.40.160.160">
    <property type="entry name" value="Inverse autotransporter, beta-domain"/>
    <property type="match status" value="1"/>
</dbReference>
<dbReference type="OrthoDB" id="8320584at2"/>
<dbReference type="NCBIfam" id="TIGR03804">
    <property type="entry name" value="para_beta_helix"/>
    <property type="match status" value="4"/>
</dbReference>
<dbReference type="InterPro" id="IPR039448">
    <property type="entry name" value="Beta_helix"/>
</dbReference>
<feature type="region of interest" description="Disordered" evidence="4">
    <location>
        <begin position="838"/>
        <end position="857"/>
    </location>
</feature>
<evidence type="ECO:0000259" key="6">
    <source>
        <dbReference type="Pfam" id="PF05048"/>
    </source>
</evidence>
<dbReference type="SUPFAM" id="SSF51126">
    <property type="entry name" value="Pectin lyase-like"/>
    <property type="match status" value="3"/>
</dbReference>
<evidence type="ECO:0000256" key="4">
    <source>
        <dbReference type="SAM" id="MobiDB-lite"/>
    </source>
</evidence>
<proteinExistence type="predicted"/>
<keyword evidence="3" id="KW-0833">Ubl conjugation pathway</keyword>
<feature type="domain" description="Right handed beta helix" evidence="8">
    <location>
        <begin position="697"/>
        <end position="828"/>
    </location>
</feature>
<dbReference type="InterPro" id="IPR022441">
    <property type="entry name" value="Para_beta_helix_rpt-2"/>
</dbReference>
<protein>
    <recommendedName>
        <fullName evidence="11">Right handed beta helix domain-containing protein</fullName>
    </recommendedName>
</protein>
<dbReference type="Gene3D" id="2.160.20.10">
    <property type="entry name" value="Single-stranded right-handed beta-helix, Pectin lyase-like"/>
    <property type="match status" value="3"/>
</dbReference>
<evidence type="ECO:0000256" key="5">
    <source>
        <dbReference type="SAM" id="SignalP"/>
    </source>
</evidence>
<dbReference type="RefSeq" id="WP_145230435.1">
    <property type="nucleotide sequence ID" value="NZ_CP036343.1"/>
</dbReference>
<dbReference type="AlphaFoldDB" id="A0A517VHX6"/>